<proteinExistence type="predicted"/>
<keyword evidence="1" id="KW-0812">Transmembrane</keyword>
<evidence type="ECO:0000256" key="1">
    <source>
        <dbReference type="SAM" id="Phobius"/>
    </source>
</evidence>
<keyword evidence="1" id="KW-1133">Transmembrane helix</keyword>
<accession>A0A0W8E946</accession>
<gene>
    <name evidence="2" type="ORF">ASZ90_017462</name>
</gene>
<reference evidence="2" key="1">
    <citation type="journal article" date="2015" name="Proc. Natl. Acad. Sci. U.S.A.">
        <title>Networks of energetic and metabolic interactions define dynamics in microbial communities.</title>
        <authorList>
            <person name="Embree M."/>
            <person name="Liu J.K."/>
            <person name="Al-Bassam M.M."/>
            <person name="Zengler K."/>
        </authorList>
    </citation>
    <scope>NUCLEOTIDE SEQUENCE</scope>
</reference>
<dbReference type="AlphaFoldDB" id="A0A0W8E946"/>
<comment type="caution">
    <text evidence="2">The sequence shown here is derived from an EMBL/GenBank/DDBJ whole genome shotgun (WGS) entry which is preliminary data.</text>
</comment>
<dbReference type="EMBL" id="LNQE01001829">
    <property type="protein sequence ID" value="KUG05141.1"/>
    <property type="molecule type" value="Genomic_DNA"/>
</dbReference>
<name>A0A0W8E946_9ZZZZ</name>
<organism evidence="2">
    <name type="scientific">hydrocarbon metagenome</name>
    <dbReference type="NCBI Taxonomy" id="938273"/>
    <lineage>
        <taxon>unclassified sequences</taxon>
        <taxon>metagenomes</taxon>
        <taxon>ecological metagenomes</taxon>
    </lineage>
</organism>
<evidence type="ECO:0000313" key="2">
    <source>
        <dbReference type="EMBL" id="KUG05141.1"/>
    </source>
</evidence>
<protein>
    <submittedName>
        <fullName evidence="2">Uncharacterized protein</fullName>
    </submittedName>
</protein>
<sequence length="55" mass="6568">MFDDAKPDCIITFLPQRLFCSTLYILHVLKSLFTYCLNIFLMRTKKFTLLQGQNY</sequence>
<keyword evidence="1" id="KW-0472">Membrane</keyword>
<feature type="transmembrane region" description="Helical" evidence="1">
    <location>
        <begin position="23"/>
        <end position="41"/>
    </location>
</feature>